<keyword evidence="1" id="KW-1185">Reference proteome</keyword>
<accession>A0A6J0MR80</accession>
<dbReference type="KEGG" id="rsz:130494683"/>
<protein>
    <submittedName>
        <fullName evidence="2">Uncharacterized protein LOC108845944</fullName>
    </submittedName>
    <submittedName>
        <fullName evidence="3">Uncharacterized protein LOC130494683</fullName>
    </submittedName>
</protein>
<dbReference type="Proteomes" id="UP000504610">
    <property type="component" value="Chromosome 3"/>
</dbReference>
<proteinExistence type="predicted"/>
<sequence>MIVPFLGFFFRLCPNFLPLRIVANEPMNSSDPWRPYEGRACKQIQAKRDWRTMMLNRHALRMKLTFVNQLLMMKCGSKVLRGRSLGHHSQELEYFEAVEGVLKIKDGYNPAT</sequence>
<gene>
    <name evidence="2" type="primary">LOC108845944</name>
    <name evidence="3" type="synonym">LOC130494683</name>
</gene>
<evidence type="ECO:0000313" key="3">
    <source>
        <dbReference type="RefSeq" id="XP_056862155.1"/>
    </source>
</evidence>
<reference evidence="1" key="1">
    <citation type="journal article" date="2019" name="Database">
        <title>The radish genome database (RadishGD): an integrated information resource for radish genomics.</title>
        <authorList>
            <person name="Yu H.J."/>
            <person name="Baek S."/>
            <person name="Lee Y.J."/>
            <person name="Cho A."/>
            <person name="Mun J.H."/>
        </authorList>
    </citation>
    <scope>NUCLEOTIDE SEQUENCE [LARGE SCALE GENOMIC DNA]</scope>
    <source>
        <strain evidence="1">cv. WK10039</strain>
    </source>
</reference>
<dbReference type="RefSeq" id="XP_018474649.1">
    <property type="nucleotide sequence ID" value="XM_018619147.2"/>
</dbReference>
<dbReference type="RefSeq" id="XP_056862155.1">
    <property type="nucleotide sequence ID" value="XM_057006175.1"/>
</dbReference>
<evidence type="ECO:0000313" key="2">
    <source>
        <dbReference type="RefSeq" id="XP_018474649.1"/>
    </source>
</evidence>
<dbReference type="OrthoDB" id="1305588at2759"/>
<reference evidence="2 3" key="2">
    <citation type="submission" date="2025-04" db="UniProtKB">
        <authorList>
            <consortium name="RefSeq"/>
        </authorList>
    </citation>
    <scope>IDENTIFICATION</scope>
    <source>
        <tissue evidence="2 3">Leaf</tissue>
    </source>
</reference>
<evidence type="ECO:0000313" key="1">
    <source>
        <dbReference type="Proteomes" id="UP000504610"/>
    </source>
</evidence>
<dbReference type="AlphaFoldDB" id="A0A6J0MR80"/>
<dbReference type="GeneID" id="108845944"/>
<dbReference type="KEGG" id="rsz:108845944"/>
<name>A0A6J0MR80_RAPSA</name>
<organism evidence="1 2">
    <name type="scientific">Raphanus sativus</name>
    <name type="common">Radish</name>
    <name type="synonym">Raphanus raphanistrum var. sativus</name>
    <dbReference type="NCBI Taxonomy" id="3726"/>
    <lineage>
        <taxon>Eukaryota</taxon>
        <taxon>Viridiplantae</taxon>
        <taxon>Streptophyta</taxon>
        <taxon>Embryophyta</taxon>
        <taxon>Tracheophyta</taxon>
        <taxon>Spermatophyta</taxon>
        <taxon>Magnoliopsida</taxon>
        <taxon>eudicotyledons</taxon>
        <taxon>Gunneridae</taxon>
        <taxon>Pentapetalae</taxon>
        <taxon>rosids</taxon>
        <taxon>malvids</taxon>
        <taxon>Brassicales</taxon>
        <taxon>Brassicaceae</taxon>
        <taxon>Brassiceae</taxon>
        <taxon>Raphanus</taxon>
    </lineage>
</organism>